<evidence type="ECO:0000259" key="1">
    <source>
        <dbReference type="Pfam" id="PF08241"/>
    </source>
</evidence>
<dbReference type="Gene3D" id="3.40.50.150">
    <property type="entry name" value="Vaccinia Virus protein VP39"/>
    <property type="match status" value="1"/>
</dbReference>
<name>A0A2S6GMD1_9PSEU</name>
<sequence>MVFEGVVVRTCLIEMLVCPSCGGKLRLTRDDVPAEVTSGALLCVDCALEYPIADGVPQLLSARERESHVAASFGFEWQTFHDGGFESDTVFGRTIDEDVAQFHDVFGVRPETNRSTGAAAKPVGEAAGKAVGGAAAKTATLPPDPLAGLVVADIGCGSGKLTVELARRHPGTTFLAVDVNPAIAEVARAARDLPNLHVVRASVFALPVREQSVDRLWCNGVIHHTGATEIAFAALTRLVRTGGELFVWVYQRKLSPLVLVRDLLRPLGLHRWSHRTVYRVCRALSFPTLVGVRALNAVAALPGVRGLAARSTHARILTRRRAYDELTLTWFDVLSPRHRDTYTTAEVERWFEHSGFEPVRRYWWPVGVTGRRSA</sequence>
<dbReference type="PANTHER" id="PTHR43464:SF78">
    <property type="entry name" value="SLR1117 PROTEIN"/>
    <property type="match status" value="1"/>
</dbReference>
<accession>A0A2S6GMD1</accession>
<organism evidence="2 3">
    <name type="scientific">Actinokineospora auranticolor</name>
    <dbReference type="NCBI Taxonomy" id="155976"/>
    <lineage>
        <taxon>Bacteria</taxon>
        <taxon>Bacillati</taxon>
        <taxon>Actinomycetota</taxon>
        <taxon>Actinomycetes</taxon>
        <taxon>Pseudonocardiales</taxon>
        <taxon>Pseudonocardiaceae</taxon>
        <taxon>Actinokineospora</taxon>
    </lineage>
</organism>
<dbReference type="EMBL" id="PTIX01000010">
    <property type="protein sequence ID" value="PPK66394.1"/>
    <property type="molecule type" value="Genomic_DNA"/>
</dbReference>
<evidence type="ECO:0000313" key="2">
    <source>
        <dbReference type="EMBL" id="PPK66394.1"/>
    </source>
</evidence>
<protein>
    <submittedName>
        <fullName evidence="2">Trm112p-like protein</fullName>
    </submittedName>
</protein>
<dbReference type="GO" id="GO:0008757">
    <property type="term" value="F:S-adenosylmethionine-dependent methyltransferase activity"/>
    <property type="evidence" value="ECO:0007669"/>
    <property type="project" value="InterPro"/>
</dbReference>
<dbReference type="SUPFAM" id="SSF158997">
    <property type="entry name" value="Trm112p-like"/>
    <property type="match status" value="1"/>
</dbReference>
<dbReference type="Proteomes" id="UP000239203">
    <property type="component" value="Unassembled WGS sequence"/>
</dbReference>
<gene>
    <name evidence="2" type="ORF">CLV40_11098</name>
</gene>
<evidence type="ECO:0000313" key="3">
    <source>
        <dbReference type="Proteomes" id="UP000239203"/>
    </source>
</evidence>
<dbReference type="SUPFAM" id="SSF53335">
    <property type="entry name" value="S-adenosyl-L-methionine-dependent methyltransferases"/>
    <property type="match status" value="1"/>
</dbReference>
<dbReference type="PANTHER" id="PTHR43464">
    <property type="entry name" value="METHYLTRANSFERASE"/>
    <property type="match status" value="1"/>
</dbReference>
<dbReference type="Pfam" id="PF08241">
    <property type="entry name" value="Methyltransf_11"/>
    <property type="match status" value="1"/>
</dbReference>
<dbReference type="CDD" id="cd02440">
    <property type="entry name" value="AdoMet_MTases"/>
    <property type="match status" value="1"/>
</dbReference>
<comment type="caution">
    <text evidence="2">The sequence shown here is derived from an EMBL/GenBank/DDBJ whole genome shotgun (WGS) entry which is preliminary data.</text>
</comment>
<proteinExistence type="predicted"/>
<dbReference type="InterPro" id="IPR005651">
    <property type="entry name" value="Trm112-like"/>
</dbReference>
<feature type="domain" description="Methyltransferase type 11" evidence="1">
    <location>
        <begin position="153"/>
        <end position="247"/>
    </location>
</feature>
<dbReference type="InterPro" id="IPR013216">
    <property type="entry name" value="Methyltransf_11"/>
</dbReference>
<dbReference type="Pfam" id="PF03966">
    <property type="entry name" value="Trm112p"/>
    <property type="match status" value="1"/>
</dbReference>
<dbReference type="InterPro" id="IPR029063">
    <property type="entry name" value="SAM-dependent_MTases_sf"/>
</dbReference>
<dbReference type="AlphaFoldDB" id="A0A2S6GMD1"/>
<keyword evidence="3" id="KW-1185">Reference proteome</keyword>
<dbReference type="Gene3D" id="2.20.25.10">
    <property type="match status" value="1"/>
</dbReference>
<reference evidence="2 3" key="1">
    <citation type="submission" date="2018-02" db="EMBL/GenBank/DDBJ databases">
        <title>Genomic Encyclopedia of Archaeal and Bacterial Type Strains, Phase II (KMG-II): from individual species to whole genera.</title>
        <authorList>
            <person name="Goeker M."/>
        </authorList>
    </citation>
    <scope>NUCLEOTIDE SEQUENCE [LARGE SCALE GENOMIC DNA]</scope>
    <source>
        <strain evidence="2 3">YU 961-1</strain>
    </source>
</reference>